<dbReference type="EMBL" id="QQWO01000005">
    <property type="protein sequence ID" value="RSV04658.1"/>
    <property type="molecule type" value="Genomic_DNA"/>
</dbReference>
<keyword evidence="1" id="KW-0812">Transmembrane</keyword>
<keyword evidence="1" id="KW-1133">Transmembrane helix</keyword>
<feature type="transmembrane region" description="Helical" evidence="1">
    <location>
        <begin position="96"/>
        <end position="118"/>
    </location>
</feature>
<feature type="domain" description="FecR N-terminal" evidence="3">
    <location>
        <begin position="16"/>
        <end position="54"/>
    </location>
</feature>
<evidence type="ECO:0000313" key="5">
    <source>
        <dbReference type="EMBL" id="RSV04658.1"/>
    </source>
</evidence>
<dbReference type="PIRSF" id="PIRSF018266">
    <property type="entry name" value="FecR"/>
    <property type="match status" value="1"/>
</dbReference>
<dbReference type="Gene3D" id="2.60.120.1440">
    <property type="match status" value="1"/>
</dbReference>
<reference evidence="4" key="1">
    <citation type="submission" date="2016-12" db="EMBL/GenBank/DDBJ databases">
        <title>Whole genome sequencing of Sphingomonas koreensis.</title>
        <authorList>
            <person name="Conlan S."/>
            <person name="Thomas P.J."/>
            <person name="Mullikin J."/>
            <person name="Palmore T.N."/>
            <person name="Frank K.M."/>
            <person name="Segre J.A."/>
        </authorList>
    </citation>
    <scope>NUCLEOTIDE SEQUENCE</scope>
    <source>
        <strain evidence="4">ABOJV</strain>
    </source>
</reference>
<dbReference type="Pfam" id="PF04773">
    <property type="entry name" value="FecR"/>
    <property type="match status" value="1"/>
</dbReference>
<sequence length="339" mass="37185">MTDGTPAAPVANEKMEEAALWCIQLSEGTLDEDEWAEFETWLAKPGHAALFQDAIAVWQASGAIGDRPRIISLRTEALTEFRNASRRRWLTASRRMWWPIGYAAALLLSLGTGAYWYVNQPSRYETGIGERQVAMLDDGSRVSIDAVTAMTVRMKDEARQVELVEGRAKFDVAKDPLRPFTVAAGDKLIAAVGTSFSVEMIDGEVRVILYEGQVEIRDRSDSARSAAAASQRLLMTPGSEFIGTAGSTKAAQITRPDLSQSLSWEQGLINFDQEPLARAVERMNRYATKRIVLADPGIGGIAVDGVYKAGDVDAFVEGIVALHPVRQRRGNGEIILDRK</sequence>
<dbReference type="STRING" id="93064.BRX40_12165"/>
<dbReference type="EMBL" id="CP018820">
    <property type="protein sequence ID" value="APR53081.1"/>
    <property type="molecule type" value="Genomic_DNA"/>
</dbReference>
<dbReference type="Proteomes" id="UP000286681">
    <property type="component" value="Unassembled WGS sequence"/>
</dbReference>
<dbReference type="InterPro" id="IPR012373">
    <property type="entry name" value="Ferrdict_sens_TM"/>
</dbReference>
<dbReference type="GeneID" id="44133321"/>
<protein>
    <submittedName>
        <fullName evidence="5">DUF4880 domain-containing protein</fullName>
    </submittedName>
</protein>
<name>A0A1L6JAX1_9SPHN</name>
<dbReference type="Proteomes" id="UP000185161">
    <property type="component" value="Chromosome"/>
</dbReference>
<evidence type="ECO:0000313" key="7">
    <source>
        <dbReference type="Proteomes" id="UP000286681"/>
    </source>
</evidence>
<evidence type="ECO:0000259" key="3">
    <source>
        <dbReference type="Pfam" id="PF16220"/>
    </source>
</evidence>
<keyword evidence="1" id="KW-0472">Membrane</keyword>
<dbReference type="PANTHER" id="PTHR30273:SF2">
    <property type="entry name" value="PROTEIN FECR"/>
    <property type="match status" value="1"/>
</dbReference>
<dbReference type="InterPro" id="IPR032623">
    <property type="entry name" value="FecR_N"/>
</dbReference>
<dbReference type="OrthoDB" id="9798846at2"/>
<evidence type="ECO:0000256" key="1">
    <source>
        <dbReference type="SAM" id="Phobius"/>
    </source>
</evidence>
<reference evidence="6" key="2">
    <citation type="submission" date="2016-12" db="EMBL/GenBank/DDBJ databases">
        <title>Whole genome sequencing of Sphingomonas sp. ABOJV.</title>
        <authorList>
            <person name="Conlan S."/>
            <person name="Thomas P.J."/>
            <person name="Mullikin J."/>
            <person name="Palmore T.N."/>
            <person name="Frank K.M."/>
            <person name="Segre J.A."/>
        </authorList>
    </citation>
    <scope>NUCLEOTIDE SEQUENCE [LARGE SCALE GENOMIC DNA]</scope>
    <source>
        <strain evidence="6">ABOJV</strain>
    </source>
</reference>
<evidence type="ECO:0000313" key="4">
    <source>
        <dbReference type="EMBL" id="APR53081.1"/>
    </source>
</evidence>
<dbReference type="Pfam" id="PF16220">
    <property type="entry name" value="DUF4880"/>
    <property type="match status" value="1"/>
</dbReference>
<dbReference type="InterPro" id="IPR006860">
    <property type="entry name" value="FecR"/>
</dbReference>
<evidence type="ECO:0000313" key="6">
    <source>
        <dbReference type="Proteomes" id="UP000185161"/>
    </source>
</evidence>
<feature type="domain" description="FecR protein" evidence="2">
    <location>
        <begin position="123"/>
        <end position="215"/>
    </location>
</feature>
<evidence type="ECO:0000259" key="2">
    <source>
        <dbReference type="Pfam" id="PF04773"/>
    </source>
</evidence>
<dbReference type="GO" id="GO:0016989">
    <property type="term" value="F:sigma factor antagonist activity"/>
    <property type="evidence" value="ECO:0007669"/>
    <property type="project" value="TreeGrafter"/>
</dbReference>
<reference evidence="5 7" key="3">
    <citation type="submission" date="2018-07" db="EMBL/GenBank/DDBJ databases">
        <title>Genomic and Epidemiologic Investigation of an Indolent Hospital Outbreak.</title>
        <authorList>
            <person name="Johnson R.C."/>
            <person name="Deming C."/>
            <person name="Conlan S."/>
            <person name="Zellmer C.J."/>
            <person name="Michelin A.V."/>
            <person name="Lee-Lin S."/>
            <person name="Thomas P.J."/>
            <person name="Park M."/>
            <person name="Weingarten R.A."/>
            <person name="Less J."/>
            <person name="Dekker J.P."/>
            <person name="Frank K.M."/>
            <person name="Musser K.A."/>
            <person name="Mcquiston J.R."/>
            <person name="Henderson D.K."/>
            <person name="Lau A.F."/>
            <person name="Palmore T.N."/>
            <person name="Segre J.A."/>
        </authorList>
    </citation>
    <scope>NUCLEOTIDE SEQUENCE [LARGE SCALE GENOMIC DNA]</scope>
    <source>
        <strain evidence="5 7">SK-NIH.Env10_0317</strain>
    </source>
</reference>
<dbReference type="PANTHER" id="PTHR30273">
    <property type="entry name" value="PERIPLASMIC SIGNAL SENSOR AND SIGMA FACTOR ACTIVATOR FECR-RELATED"/>
    <property type="match status" value="1"/>
</dbReference>
<gene>
    <name evidence="4" type="ORF">BRX40_12165</name>
    <name evidence="5" type="ORF">CA257_06945</name>
</gene>
<dbReference type="RefSeq" id="WP_075151757.1">
    <property type="nucleotide sequence ID" value="NZ_CP018820.1"/>
</dbReference>
<accession>A0A1L6JAX1</accession>
<dbReference type="KEGG" id="skr:BRX40_12165"/>
<dbReference type="AlphaFoldDB" id="A0A1L6JAX1"/>
<organism evidence="4 6">
    <name type="scientific">Sphingomonas koreensis</name>
    <dbReference type="NCBI Taxonomy" id="93064"/>
    <lineage>
        <taxon>Bacteria</taxon>
        <taxon>Pseudomonadati</taxon>
        <taxon>Pseudomonadota</taxon>
        <taxon>Alphaproteobacteria</taxon>
        <taxon>Sphingomonadales</taxon>
        <taxon>Sphingomonadaceae</taxon>
        <taxon>Sphingomonas</taxon>
    </lineage>
</organism>
<proteinExistence type="predicted"/>
<keyword evidence="6" id="KW-1185">Reference proteome</keyword>